<comment type="caution">
    <text evidence="3">The sequence shown here is derived from an EMBL/GenBank/DDBJ whole genome shotgun (WGS) entry which is preliminary data.</text>
</comment>
<dbReference type="InterPro" id="IPR053465">
    <property type="entry name" value="Sortase_Class_E"/>
</dbReference>
<keyword evidence="1" id="KW-0378">Hydrolase</keyword>
<organism evidence="3 4">
    <name type="scientific">Nocardioides cavernae</name>
    <dbReference type="NCBI Taxonomy" id="1921566"/>
    <lineage>
        <taxon>Bacteria</taxon>
        <taxon>Bacillati</taxon>
        <taxon>Actinomycetota</taxon>
        <taxon>Actinomycetes</taxon>
        <taxon>Propionibacteriales</taxon>
        <taxon>Nocardioidaceae</taxon>
        <taxon>Nocardioides</taxon>
    </lineage>
</organism>
<dbReference type="Pfam" id="PF04203">
    <property type="entry name" value="Sortase"/>
    <property type="match status" value="1"/>
</dbReference>
<evidence type="ECO:0000256" key="2">
    <source>
        <dbReference type="SAM" id="MobiDB-lite"/>
    </source>
</evidence>
<gene>
    <name evidence="3" type="ORF">IEZ26_19135</name>
</gene>
<name>A0ABR8NF38_9ACTN</name>
<feature type="compositionally biased region" description="Low complexity" evidence="2">
    <location>
        <begin position="49"/>
        <end position="62"/>
    </location>
</feature>
<dbReference type="InterPro" id="IPR005754">
    <property type="entry name" value="Sortase"/>
</dbReference>
<accession>A0ABR8NF38</accession>
<dbReference type="InterPro" id="IPR023365">
    <property type="entry name" value="Sortase_dom-sf"/>
</dbReference>
<protein>
    <submittedName>
        <fullName evidence="3">Class E sortase</fullName>
    </submittedName>
</protein>
<dbReference type="NCBIfam" id="TIGR01076">
    <property type="entry name" value="sortase_fam"/>
    <property type="match status" value="1"/>
</dbReference>
<evidence type="ECO:0000313" key="4">
    <source>
        <dbReference type="Proteomes" id="UP000618818"/>
    </source>
</evidence>
<sequence length="230" mass="23886">MVRTTAELLLTLGLVVVAFAAYLVVWSDVQNAAAQSTLRETFEARVAQASRTSPSTPAPRARPAARGRSRTPVATAPLAPPPTGGGLGLLSIPRLGQGWSRVIVEGVETDQLALGPGHFPGTAMPGEVGNFAVAGHRATNGEPFAHLDALVPGDEVTVQTLAATFTYVVDRSELVTPTATEVLEPVPGRPGATPRKALLTLVTCHPRWGSSERLIVSGHLVDRAPTTGGA</sequence>
<dbReference type="SUPFAM" id="SSF63817">
    <property type="entry name" value="Sortase"/>
    <property type="match status" value="1"/>
</dbReference>
<dbReference type="NCBIfam" id="NF033747">
    <property type="entry name" value="class_E_sortase"/>
    <property type="match status" value="1"/>
</dbReference>
<reference evidence="3 4" key="1">
    <citation type="submission" date="2020-09" db="EMBL/GenBank/DDBJ databases">
        <title>novel species in genus Nocardioides.</title>
        <authorList>
            <person name="Zhang G."/>
        </authorList>
    </citation>
    <scope>NUCLEOTIDE SEQUENCE [LARGE SCALE GENOMIC DNA]</scope>
    <source>
        <strain evidence="3 4">KCTC 39551</strain>
    </source>
</reference>
<proteinExistence type="predicted"/>
<feature type="region of interest" description="Disordered" evidence="2">
    <location>
        <begin position="46"/>
        <end position="82"/>
    </location>
</feature>
<evidence type="ECO:0000313" key="3">
    <source>
        <dbReference type="EMBL" id="MBD3926742.1"/>
    </source>
</evidence>
<dbReference type="Gene3D" id="2.40.260.10">
    <property type="entry name" value="Sortase"/>
    <property type="match status" value="1"/>
</dbReference>
<dbReference type="InterPro" id="IPR042003">
    <property type="entry name" value="Sortase_E"/>
</dbReference>
<dbReference type="CDD" id="cd05830">
    <property type="entry name" value="Sortase_E"/>
    <property type="match status" value="1"/>
</dbReference>
<keyword evidence="4" id="KW-1185">Reference proteome</keyword>
<dbReference type="EMBL" id="JACXYZ010000003">
    <property type="protein sequence ID" value="MBD3926742.1"/>
    <property type="molecule type" value="Genomic_DNA"/>
</dbReference>
<dbReference type="Proteomes" id="UP000618818">
    <property type="component" value="Unassembled WGS sequence"/>
</dbReference>
<evidence type="ECO:0000256" key="1">
    <source>
        <dbReference type="ARBA" id="ARBA00022801"/>
    </source>
</evidence>